<feature type="domain" description="Bromo" evidence="8">
    <location>
        <begin position="173"/>
        <end position="243"/>
    </location>
</feature>
<feature type="compositionally biased region" description="Basic and acidic residues" evidence="7">
    <location>
        <begin position="114"/>
        <end position="128"/>
    </location>
</feature>
<dbReference type="InterPro" id="IPR001487">
    <property type="entry name" value="Bromodomain"/>
</dbReference>
<dbReference type="OMA" id="HQGHRER"/>
<evidence type="ECO:0000256" key="6">
    <source>
        <dbReference type="PROSITE-ProRule" id="PRU00035"/>
    </source>
</evidence>
<feature type="compositionally biased region" description="Basic and acidic residues" evidence="7">
    <location>
        <begin position="79"/>
        <end position="90"/>
    </location>
</feature>
<evidence type="ECO:0000313" key="11">
    <source>
        <dbReference type="WBParaSite" id="TCLT_0000026701-mRNA-1"/>
    </source>
</evidence>
<comment type="subcellular location">
    <subcellularLocation>
        <location evidence="1">Nucleus</location>
    </subcellularLocation>
</comment>
<evidence type="ECO:0000259" key="8">
    <source>
        <dbReference type="PROSITE" id="PS50014"/>
    </source>
</evidence>
<proteinExistence type="predicted"/>
<gene>
    <name evidence="9" type="ORF">TCLT_LOCUS268</name>
</gene>
<dbReference type="Pfam" id="PF00439">
    <property type="entry name" value="Bromodomain"/>
    <property type="match status" value="1"/>
</dbReference>
<dbReference type="GO" id="GO:0005634">
    <property type="term" value="C:nucleus"/>
    <property type="evidence" value="ECO:0007669"/>
    <property type="project" value="UniProtKB-SubCell"/>
</dbReference>
<evidence type="ECO:0000256" key="5">
    <source>
        <dbReference type="ARBA" id="ARBA00023242"/>
    </source>
</evidence>
<dbReference type="SUPFAM" id="SSF47370">
    <property type="entry name" value="Bromodomain"/>
    <property type="match status" value="1"/>
</dbReference>
<dbReference type="PRINTS" id="PR00503">
    <property type="entry name" value="BROMODOMAIN"/>
</dbReference>
<dbReference type="OrthoDB" id="21648at2759"/>
<dbReference type="Proteomes" id="UP000276776">
    <property type="component" value="Unassembled WGS sequence"/>
</dbReference>
<evidence type="ECO:0000256" key="3">
    <source>
        <dbReference type="ARBA" id="ARBA00023117"/>
    </source>
</evidence>
<dbReference type="PANTHER" id="PTHR22881:SF27">
    <property type="entry name" value="BROMODOMAIN CONTAINING 7_9"/>
    <property type="match status" value="1"/>
</dbReference>
<accession>A0A0N5CJQ3</accession>
<reference evidence="9 10" key="2">
    <citation type="submission" date="2018-11" db="EMBL/GenBank/DDBJ databases">
        <authorList>
            <consortium name="Pathogen Informatics"/>
        </authorList>
    </citation>
    <scope>NUCLEOTIDE SEQUENCE [LARGE SCALE GENOMIC DNA]</scope>
</reference>
<dbReference type="AlphaFoldDB" id="A0A0N5CJQ3"/>
<dbReference type="EMBL" id="UYYF01000017">
    <property type="protein sequence ID" value="VDM95172.1"/>
    <property type="molecule type" value="Genomic_DNA"/>
</dbReference>
<dbReference type="WBParaSite" id="TCLT_0000026701-mRNA-1">
    <property type="protein sequence ID" value="TCLT_0000026701-mRNA-1"/>
    <property type="gene ID" value="TCLT_0000026701"/>
</dbReference>
<keyword evidence="3 6" id="KW-0103">Bromodomain</keyword>
<sequence>MSRVVIRKADYGAPPARMSAGAPPSLPIRRASKAGFKNVRFTNFSNRKRRSEGNLETEDSDSEQESTAEDDQEENESSDDIKKEQQEKVKKVTRKKRRFRLTDSISKSKRRAERRAQLAAERKEREECNSQQGEEVEKEKESTPPPPPLTTLSTIRKYSPLQLFCDNLLRRLKAKDPDEYFAFPVTQAMAPDYHEIIKEPMDFATMRLKIDRNEYENIALMRKDAELIVNNALDYNLPGTVYHMAAQKMDLVVQFYFSEANLRYLYHNLPFSKEIPLQQLGLTLKSRPRPIPKSDYKMAIVDDVTTSNVLETVDPSLKERLSCRIPDLKVSRTNNADGSIEPRSHLAFLDNKDGAICLNVINPTVSEKKVITLGDIVGKLQEGTPGLCAPQEHKSNHQVPISYLSFGPFSSFAPQYDSTWATLCERDSRLLLGTYGDKTNVTNAITLRQMVENTSEHMIKVVDDLLDTLTSGEHRRTLKALESDPNKSNVRIMKHYSFLIGAALDKIDLNKILSDVESLENIGVDTSFISDVRKIYKLDPESETIQDVLDKTGTMINDLALLQKNRLSSIPPTTLTEQLPPGNLELTLANKVQGKLHNQIVSYAKPGNVISPPVIHNAVGLNEEDIDLLNEFFTAAPPRTEVH</sequence>
<feature type="compositionally biased region" description="Acidic residues" evidence="7">
    <location>
        <begin position="55"/>
        <end position="78"/>
    </location>
</feature>
<dbReference type="SMART" id="SM00297">
    <property type="entry name" value="BROMO"/>
    <property type="match status" value="1"/>
</dbReference>
<dbReference type="Gene3D" id="1.20.920.10">
    <property type="entry name" value="Bromodomain-like"/>
    <property type="match status" value="1"/>
</dbReference>
<organism evidence="11">
    <name type="scientific">Thelazia callipaeda</name>
    <name type="common">Oriental eyeworm</name>
    <name type="synonym">Parasitic nematode</name>
    <dbReference type="NCBI Taxonomy" id="103827"/>
    <lineage>
        <taxon>Eukaryota</taxon>
        <taxon>Metazoa</taxon>
        <taxon>Ecdysozoa</taxon>
        <taxon>Nematoda</taxon>
        <taxon>Chromadorea</taxon>
        <taxon>Rhabditida</taxon>
        <taxon>Spirurina</taxon>
        <taxon>Spiruromorpha</taxon>
        <taxon>Thelazioidea</taxon>
        <taxon>Thelaziidae</taxon>
        <taxon>Thelazia</taxon>
    </lineage>
</organism>
<dbReference type="GO" id="GO:0006357">
    <property type="term" value="P:regulation of transcription by RNA polymerase II"/>
    <property type="evidence" value="ECO:0007669"/>
    <property type="project" value="TreeGrafter"/>
</dbReference>
<dbReference type="PROSITE" id="PS50014">
    <property type="entry name" value="BROMODOMAIN_2"/>
    <property type="match status" value="1"/>
</dbReference>
<evidence type="ECO:0000256" key="7">
    <source>
        <dbReference type="SAM" id="MobiDB-lite"/>
    </source>
</evidence>
<reference evidence="11" key="1">
    <citation type="submission" date="2017-02" db="UniProtKB">
        <authorList>
            <consortium name="WormBaseParasite"/>
        </authorList>
    </citation>
    <scope>IDENTIFICATION</scope>
</reference>
<evidence type="ECO:0000313" key="9">
    <source>
        <dbReference type="EMBL" id="VDM95172.1"/>
    </source>
</evidence>
<evidence type="ECO:0000313" key="10">
    <source>
        <dbReference type="Proteomes" id="UP000276776"/>
    </source>
</evidence>
<dbReference type="PANTHER" id="PTHR22881">
    <property type="entry name" value="BROMODOMAIN CONTAINING PROTEIN"/>
    <property type="match status" value="1"/>
</dbReference>
<keyword evidence="5" id="KW-0539">Nucleus</keyword>
<evidence type="ECO:0000256" key="4">
    <source>
        <dbReference type="ARBA" id="ARBA00023163"/>
    </source>
</evidence>
<keyword evidence="4" id="KW-0804">Transcription</keyword>
<evidence type="ECO:0000256" key="2">
    <source>
        <dbReference type="ARBA" id="ARBA00023015"/>
    </source>
</evidence>
<dbReference type="Pfam" id="PF12024">
    <property type="entry name" value="DUF3512"/>
    <property type="match status" value="1"/>
</dbReference>
<dbReference type="InterPro" id="IPR021900">
    <property type="entry name" value="DUF3512"/>
</dbReference>
<protein>
    <submittedName>
        <fullName evidence="11">Bromo domain-containing protein</fullName>
    </submittedName>
</protein>
<evidence type="ECO:0000256" key="1">
    <source>
        <dbReference type="ARBA" id="ARBA00004123"/>
    </source>
</evidence>
<name>A0A0N5CJQ3_THECL</name>
<dbReference type="InterPro" id="IPR051831">
    <property type="entry name" value="Bromodomain_contain_prot"/>
</dbReference>
<dbReference type="InterPro" id="IPR036427">
    <property type="entry name" value="Bromodomain-like_sf"/>
</dbReference>
<keyword evidence="2" id="KW-0805">Transcription regulation</keyword>
<keyword evidence="10" id="KW-1185">Reference proteome</keyword>
<feature type="region of interest" description="Disordered" evidence="7">
    <location>
        <begin position="1"/>
        <end position="153"/>
    </location>
</feature>
<dbReference type="STRING" id="103827.A0A0N5CJQ3"/>